<evidence type="ECO:0000313" key="7">
    <source>
        <dbReference type="Proteomes" id="UP000662111"/>
    </source>
</evidence>
<evidence type="ECO:0000256" key="4">
    <source>
        <dbReference type="SAM" id="MobiDB-lite"/>
    </source>
</evidence>
<dbReference type="InterPro" id="IPR017853">
    <property type="entry name" value="GH"/>
</dbReference>
<feature type="domain" description="Glycoside hydrolase family 3 N-terminal" evidence="5">
    <location>
        <begin position="34"/>
        <end position="328"/>
    </location>
</feature>
<proteinExistence type="inferred from homology"/>
<evidence type="ECO:0000256" key="2">
    <source>
        <dbReference type="ARBA" id="ARBA00022801"/>
    </source>
</evidence>
<comment type="similarity">
    <text evidence="1">Belongs to the glycosyl hydrolase 3 family.</text>
</comment>
<name>A0ABQ2F5B4_9MICO</name>
<dbReference type="PANTHER" id="PTHR30480">
    <property type="entry name" value="BETA-HEXOSAMINIDASE-RELATED"/>
    <property type="match status" value="1"/>
</dbReference>
<gene>
    <name evidence="6" type="ORF">GCM10011509_06070</name>
</gene>
<dbReference type="InterPro" id="IPR050226">
    <property type="entry name" value="NagZ_Beta-hexosaminidase"/>
</dbReference>
<evidence type="ECO:0000256" key="1">
    <source>
        <dbReference type="ARBA" id="ARBA00005336"/>
    </source>
</evidence>
<dbReference type="InterPro" id="IPR001764">
    <property type="entry name" value="Glyco_hydro_3_N"/>
</dbReference>
<dbReference type="Pfam" id="PF00933">
    <property type="entry name" value="Glyco_hydro_3"/>
    <property type="match status" value="1"/>
</dbReference>
<accession>A0ABQ2F5B4</accession>
<dbReference type="GO" id="GO:0016787">
    <property type="term" value="F:hydrolase activity"/>
    <property type="evidence" value="ECO:0007669"/>
    <property type="project" value="UniProtKB-KW"/>
</dbReference>
<organism evidence="6 7">
    <name type="scientific">Ornithinimicrobium pekingense</name>
    <dbReference type="NCBI Taxonomy" id="384677"/>
    <lineage>
        <taxon>Bacteria</taxon>
        <taxon>Bacillati</taxon>
        <taxon>Actinomycetota</taxon>
        <taxon>Actinomycetes</taxon>
        <taxon>Micrococcales</taxon>
        <taxon>Ornithinimicrobiaceae</taxon>
        <taxon>Ornithinimicrobium</taxon>
    </lineage>
</organism>
<evidence type="ECO:0000313" key="6">
    <source>
        <dbReference type="EMBL" id="GGK60491.1"/>
    </source>
</evidence>
<evidence type="ECO:0000259" key="5">
    <source>
        <dbReference type="Pfam" id="PF00933"/>
    </source>
</evidence>
<keyword evidence="7" id="KW-1185">Reference proteome</keyword>
<sequence>MPSREELRTAALGVLTPGFVGTELPAWLSGLLGEGLAGVWLFGHNITDAAQCRELTGRVHDAAPHALVCADEEGGTVTRLNHQEGSPWPGAWALGVVDDVGTTRSVAAGLGSRLTAAGIDLGAAPVADVNTEPQNPVIGVRSFGADPQLAARHVAATVAGLREAGVLSCAKHFPGHGSTRQDSHLTLPTLEVPADLLRSRELVPFRAAVEAGVDVVMTGHLVVPEHGPLPATLNPALVRMLREDLGFTGVVCTDAIDMEAVAGTVGRARAAVLALVAGVDLVCVGNPVFPGDYDARQDVLDLVDALVRSVEVGELAAERLTEAAARVRALGLRQAGRRGAPTRGAPPADGVSGAGETVGLDAARRAVRSSGAPARLTAPLVVGASAAGNIASGARQEVMLQVLAERLGGRTVPDLSSLAGAAPHEGGAPVVLVTDDHSDLSDPLVRDAVAQAAAVVHAGIRDLPADLPARWVVRTFGGGRASATAAAETLASAGQDTRSRH</sequence>
<dbReference type="Gene3D" id="3.20.20.300">
    <property type="entry name" value="Glycoside hydrolase, family 3, N-terminal domain"/>
    <property type="match status" value="1"/>
</dbReference>
<comment type="caution">
    <text evidence="6">The sequence shown here is derived from an EMBL/GenBank/DDBJ whole genome shotgun (WGS) entry which is preliminary data.</text>
</comment>
<dbReference type="Proteomes" id="UP000662111">
    <property type="component" value="Unassembled WGS sequence"/>
</dbReference>
<dbReference type="PANTHER" id="PTHR30480:SF16">
    <property type="entry name" value="GLYCOSIDE HYDROLASE FAMILY 3 DOMAIN PROTEIN"/>
    <property type="match status" value="1"/>
</dbReference>
<keyword evidence="2 6" id="KW-0378">Hydrolase</keyword>
<evidence type="ECO:0000256" key="3">
    <source>
        <dbReference type="ARBA" id="ARBA00023295"/>
    </source>
</evidence>
<protein>
    <submittedName>
        <fullName evidence="6">Sugar hydrolase</fullName>
    </submittedName>
</protein>
<reference evidence="7" key="1">
    <citation type="journal article" date="2019" name="Int. J. Syst. Evol. Microbiol.">
        <title>The Global Catalogue of Microorganisms (GCM) 10K type strain sequencing project: providing services to taxonomists for standard genome sequencing and annotation.</title>
        <authorList>
            <consortium name="The Broad Institute Genomics Platform"/>
            <consortium name="The Broad Institute Genome Sequencing Center for Infectious Disease"/>
            <person name="Wu L."/>
            <person name="Ma J."/>
        </authorList>
    </citation>
    <scope>NUCLEOTIDE SEQUENCE [LARGE SCALE GENOMIC DNA]</scope>
    <source>
        <strain evidence="7">CGMCC 1.5362</strain>
    </source>
</reference>
<dbReference type="InterPro" id="IPR036962">
    <property type="entry name" value="Glyco_hydro_3_N_sf"/>
</dbReference>
<keyword evidence="3" id="KW-0326">Glycosidase</keyword>
<dbReference type="EMBL" id="BMLB01000001">
    <property type="protein sequence ID" value="GGK60491.1"/>
    <property type="molecule type" value="Genomic_DNA"/>
</dbReference>
<dbReference type="SUPFAM" id="SSF51445">
    <property type="entry name" value="(Trans)glycosidases"/>
    <property type="match status" value="1"/>
</dbReference>
<feature type="region of interest" description="Disordered" evidence="4">
    <location>
        <begin position="336"/>
        <end position="355"/>
    </location>
</feature>
<dbReference type="RefSeq" id="WP_022922951.1">
    <property type="nucleotide sequence ID" value="NZ_BMLB01000001.1"/>
</dbReference>